<name>A0A9P9BLW2_9PEZI</name>
<accession>A0A9P9BLW2</accession>
<dbReference type="GeneID" id="70179954"/>
<dbReference type="InterPro" id="IPR027417">
    <property type="entry name" value="P-loop_NTPase"/>
</dbReference>
<dbReference type="AlphaFoldDB" id="A0A9P9BLW2"/>
<dbReference type="EMBL" id="JAGTJQ010000008">
    <property type="protein sequence ID" value="KAH7025645.1"/>
    <property type="molecule type" value="Genomic_DNA"/>
</dbReference>
<organism evidence="1 2">
    <name type="scientific">Microdochium trichocladiopsis</name>
    <dbReference type="NCBI Taxonomy" id="1682393"/>
    <lineage>
        <taxon>Eukaryota</taxon>
        <taxon>Fungi</taxon>
        <taxon>Dikarya</taxon>
        <taxon>Ascomycota</taxon>
        <taxon>Pezizomycotina</taxon>
        <taxon>Sordariomycetes</taxon>
        <taxon>Xylariomycetidae</taxon>
        <taxon>Xylariales</taxon>
        <taxon>Microdochiaceae</taxon>
        <taxon>Microdochium</taxon>
    </lineage>
</organism>
<evidence type="ECO:0000313" key="1">
    <source>
        <dbReference type="EMBL" id="KAH7025645.1"/>
    </source>
</evidence>
<dbReference type="RefSeq" id="XP_046008862.1">
    <property type="nucleotide sequence ID" value="XM_046150408.1"/>
</dbReference>
<dbReference type="SUPFAM" id="SSF52540">
    <property type="entry name" value="P-loop containing nucleoside triphosphate hydrolases"/>
    <property type="match status" value="1"/>
</dbReference>
<protein>
    <submittedName>
        <fullName evidence="1">Uncharacterized protein</fullName>
    </submittedName>
</protein>
<reference evidence="1" key="1">
    <citation type="journal article" date="2021" name="Nat. Commun.">
        <title>Genetic determinants of endophytism in the Arabidopsis root mycobiome.</title>
        <authorList>
            <person name="Mesny F."/>
            <person name="Miyauchi S."/>
            <person name="Thiergart T."/>
            <person name="Pickel B."/>
            <person name="Atanasova L."/>
            <person name="Karlsson M."/>
            <person name="Huettel B."/>
            <person name="Barry K.W."/>
            <person name="Haridas S."/>
            <person name="Chen C."/>
            <person name="Bauer D."/>
            <person name="Andreopoulos W."/>
            <person name="Pangilinan J."/>
            <person name="LaButti K."/>
            <person name="Riley R."/>
            <person name="Lipzen A."/>
            <person name="Clum A."/>
            <person name="Drula E."/>
            <person name="Henrissat B."/>
            <person name="Kohler A."/>
            <person name="Grigoriev I.V."/>
            <person name="Martin F.M."/>
            <person name="Hacquard S."/>
        </authorList>
    </citation>
    <scope>NUCLEOTIDE SEQUENCE</scope>
    <source>
        <strain evidence="1">MPI-CAGE-CH-0230</strain>
    </source>
</reference>
<feature type="non-terminal residue" evidence="1">
    <location>
        <position position="292"/>
    </location>
</feature>
<dbReference type="Proteomes" id="UP000756346">
    <property type="component" value="Unassembled WGS sequence"/>
</dbReference>
<sequence length="292" mass="32589">RGDPQLGALLDEVRAGTQTTEDLGLLNTKLMVRSQITFKGGLRAITPLNRNRWSLNMEAVVDWGRFHRRHISVFVSTHTWHSRALSQQEVAQAIEQGDNSNCKIPGVFFYAQGMPVVVNKNTYTGLKVMNGAEFTTTDIVPDPKFPGYHLADDMSIHFGPPLGILLESQDTRGLAIPGLPTGTVLIRHITHTLDPANPHYRFLSGKCSRRGLPVVPAFVLTDYKAQGKTFEEVLLELRGNRMTNGQPSKCDFTSLYVQLSRCRTLQGIKLLSPPDQGIIDAMQRLTSWDRRP</sequence>
<dbReference type="OrthoDB" id="4751476at2759"/>
<evidence type="ECO:0000313" key="2">
    <source>
        <dbReference type="Proteomes" id="UP000756346"/>
    </source>
</evidence>
<keyword evidence="2" id="KW-1185">Reference proteome</keyword>
<gene>
    <name evidence="1" type="ORF">B0I36DRAFT_248705</name>
</gene>
<proteinExistence type="predicted"/>
<comment type="caution">
    <text evidence="1">The sequence shown here is derived from an EMBL/GenBank/DDBJ whole genome shotgun (WGS) entry which is preliminary data.</text>
</comment>